<dbReference type="OrthoDB" id="9804955at2"/>
<feature type="modified residue" description="4-aspartylphosphate" evidence="3">
    <location>
        <position position="52"/>
    </location>
</feature>
<dbReference type="InterPro" id="IPR043128">
    <property type="entry name" value="Rev_trsase/Diguanyl_cyclase"/>
</dbReference>
<gene>
    <name evidence="6" type="ORF">SBA1_800005</name>
</gene>
<reference evidence="7" key="1">
    <citation type="submission" date="2018-02" db="EMBL/GenBank/DDBJ databases">
        <authorList>
            <person name="Hausmann B."/>
        </authorList>
    </citation>
    <scope>NUCLEOTIDE SEQUENCE [LARGE SCALE GENOMIC DNA]</scope>
    <source>
        <strain evidence="7">Peat soil MAG SbA1</strain>
    </source>
</reference>
<evidence type="ECO:0000256" key="3">
    <source>
        <dbReference type="PROSITE-ProRule" id="PRU00169"/>
    </source>
</evidence>
<dbReference type="PANTHER" id="PTHR45138">
    <property type="entry name" value="REGULATORY COMPONENTS OF SENSORY TRANSDUCTION SYSTEM"/>
    <property type="match status" value="1"/>
</dbReference>
<name>A0A2U3L831_9BACT</name>
<evidence type="ECO:0000259" key="4">
    <source>
        <dbReference type="PROSITE" id="PS50110"/>
    </source>
</evidence>
<evidence type="ECO:0000313" key="7">
    <source>
        <dbReference type="Proteomes" id="UP000238701"/>
    </source>
</evidence>
<dbReference type="AlphaFoldDB" id="A0A2U3L831"/>
<dbReference type="Gene3D" id="3.30.70.270">
    <property type="match status" value="1"/>
</dbReference>
<dbReference type="PROSITE" id="PS50110">
    <property type="entry name" value="RESPONSE_REGULATORY"/>
    <property type="match status" value="1"/>
</dbReference>
<dbReference type="PROSITE" id="PS50887">
    <property type="entry name" value="GGDEF"/>
    <property type="match status" value="1"/>
</dbReference>
<evidence type="ECO:0000313" key="6">
    <source>
        <dbReference type="EMBL" id="SPF48081.1"/>
    </source>
</evidence>
<dbReference type="GO" id="GO:0005886">
    <property type="term" value="C:plasma membrane"/>
    <property type="evidence" value="ECO:0007669"/>
    <property type="project" value="TreeGrafter"/>
</dbReference>
<dbReference type="Pfam" id="PF00072">
    <property type="entry name" value="Response_reg"/>
    <property type="match status" value="1"/>
</dbReference>
<proteinExistence type="predicted"/>
<dbReference type="GO" id="GO:0000160">
    <property type="term" value="P:phosphorelay signal transduction system"/>
    <property type="evidence" value="ECO:0007669"/>
    <property type="project" value="InterPro"/>
</dbReference>
<dbReference type="GO" id="GO:1902201">
    <property type="term" value="P:negative regulation of bacterial-type flagellum-dependent cell motility"/>
    <property type="evidence" value="ECO:0007669"/>
    <property type="project" value="TreeGrafter"/>
</dbReference>
<sequence length="311" mass="34771">MRILVAEDSKFCRHLISRCLKDWGFNFVVANDGLSAWEVLEGAWVPTLALLDWVLPGISGVELCQRIRARVQNEYVYTIVLTAKSDRSDLLAAMEAGADDFLSKPFDPAELKARILAGRRIILLQRELINARESLQFAATHDFMTGLLNRVEIISFLRREIARGRRERRPVALVLVDLDHFKRVNDTFGHSAGDAVLQEIARRFRSGLRVYDGVGRYGGEEFLLILPGCDLDAAMHRANAIRRLIEQDAIVAPQASLTATVSMGVAIANYSRDLSVEALLEKADEALYQAKSNGRNRVECCEMLAVFDPSP</sequence>
<dbReference type="SUPFAM" id="SSF55073">
    <property type="entry name" value="Nucleotide cyclase"/>
    <property type="match status" value="1"/>
</dbReference>
<dbReference type="SMART" id="SM00448">
    <property type="entry name" value="REC"/>
    <property type="match status" value="1"/>
</dbReference>
<dbReference type="InterPro" id="IPR000160">
    <property type="entry name" value="GGDEF_dom"/>
</dbReference>
<comment type="catalytic activity">
    <reaction evidence="2">
        <text>2 GTP = 3',3'-c-di-GMP + 2 diphosphate</text>
        <dbReference type="Rhea" id="RHEA:24898"/>
        <dbReference type="ChEBI" id="CHEBI:33019"/>
        <dbReference type="ChEBI" id="CHEBI:37565"/>
        <dbReference type="ChEBI" id="CHEBI:58805"/>
        <dbReference type="EC" id="2.7.7.65"/>
    </reaction>
</comment>
<dbReference type="CDD" id="cd01949">
    <property type="entry name" value="GGDEF"/>
    <property type="match status" value="1"/>
</dbReference>
<protein>
    <recommendedName>
        <fullName evidence="1">diguanylate cyclase</fullName>
        <ecNumber evidence="1">2.7.7.65</ecNumber>
    </recommendedName>
</protein>
<feature type="domain" description="Response regulatory" evidence="4">
    <location>
        <begin position="2"/>
        <end position="119"/>
    </location>
</feature>
<dbReference type="CDD" id="cd17574">
    <property type="entry name" value="REC_OmpR"/>
    <property type="match status" value="1"/>
</dbReference>
<dbReference type="InterPro" id="IPR011006">
    <property type="entry name" value="CheY-like_superfamily"/>
</dbReference>
<evidence type="ECO:0000259" key="5">
    <source>
        <dbReference type="PROSITE" id="PS50887"/>
    </source>
</evidence>
<dbReference type="Gene3D" id="3.40.50.2300">
    <property type="match status" value="1"/>
</dbReference>
<keyword evidence="3" id="KW-0597">Phosphoprotein</keyword>
<dbReference type="InterPro" id="IPR001789">
    <property type="entry name" value="Sig_transdc_resp-reg_receiver"/>
</dbReference>
<dbReference type="EC" id="2.7.7.65" evidence="1"/>
<dbReference type="SUPFAM" id="SSF52172">
    <property type="entry name" value="CheY-like"/>
    <property type="match status" value="1"/>
</dbReference>
<organism evidence="6 7">
    <name type="scientific">Candidatus Sulfotelmatobacter kueseliae</name>
    <dbReference type="NCBI Taxonomy" id="2042962"/>
    <lineage>
        <taxon>Bacteria</taxon>
        <taxon>Pseudomonadati</taxon>
        <taxon>Acidobacteriota</taxon>
        <taxon>Terriglobia</taxon>
        <taxon>Terriglobales</taxon>
        <taxon>Candidatus Korobacteraceae</taxon>
        <taxon>Candidatus Sulfotelmatobacter</taxon>
    </lineage>
</organism>
<feature type="domain" description="GGDEF" evidence="5">
    <location>
        <begin position="169"/>
        <end position="303"/>
    </location>
</feature>
<dbReference type="EMBL" id="OMOD01000178">
    <property type="protein sequence ID" value="SPF48081.1"/>
    <property type="molecule type" value="Genomic_DNA"/>
</dbReference>
<dbReference type="Proteomes" id="UP000238701">
    <property type="component" value="Unassembled WGS sequence"/>
</dbReference>
<dbReference type="SMART" id="SM00267">
    <property type="entry name" value="GGDEF"/>
    <property type="match status" value="1"/>
</dbReference>
<dbReference type="PANTHER" id="PTHR45138:SF9">
    <property type="entry name" value="DIGUANYLATE CYCLASE DGCM-RELATED"/>
    <property type="match status" value="1"/>
</dbReference>
<dbReference type="NCBIfam" id="TIGR00254">
    <property type="entry name" value="GGDEF"/>
    <property type="match status" value="1"/>
</dbReference>
<dbReference type="InterPro" id="IPR029787">
    <property type="entry name" value="Nucleotide_cyclase"/>
</dbReference>
<evidence type="ECO:0000256" key="2">
    <source>
        <dbReference type="ARBA" id="ARBA00034247"/>
    </source>
</evidence>
<dbReference type="GO" id="GO:0052621">
    <property type="term" value="F:diguanylate cyclase activity"/>
    <property type="evidence" value="ECO:0007669"/>
    <property type="project" value="UniProtKB-EC"/>
</dbReference>
<dbReference type="GO" id="GO:0043709">
    <property type="term" value="P:cell adhesion involved in single-species biofilm formation"/>
    <property type="evidence" value="ECO:0007669"/>
    <property type="project" value="TreeGrafter"/>
</dbReference>
<evidence type="ECO:0000256" key="1">
    <source>
        <dbReference type="ARBA" id="ARBA00012528"/>
    </source>
</evidence>
<dbReference type="FunFam" id="3.30.70.270:FF:000001">
    <property type="entry name" value="Diguanylate cyclase domain protein"/>
    <property type="match status" value="1"/>
</dbReference>
<accession>A0A2U3L831</accession>
<dbReference type="Pfam" id="PF00990">
    <property type="entry name" value="GGDEF"/>
    <property type="match status" value="1"/>
</dbReference>
<dbReference type="InterPro" id="IPR050469">
    <property type="entry name" value="Diguanylate_Cyclase"/>
</dbReference>